<feature type="region of interest" description="Disordered" evidence="1">
    <location>
        <begin position="133"/>
        <end position="167"/>
    </location>
</feature>
<feature type="domain" description="SPOR" evidence="3">
    <location>
        <begin position="198"/>
        <end position="247"/>
    </location>
</feature>
<evidence type="ECO:0000313" key="4">
    <source>
        <dbReference type="EMBL" id="SVC66717.1"/>
    </source>
</evidence>
<name>A0A382P1Q8_9ZZZZ</name>
<evidence type="ECO:0000256" key="2">
    <source>
        <dbReference type="SAM" id="Phobius"/>
    </source>
</evidence>
<dbReference type="GO" id="GO:0042834">
    <property type="term" value="F:peptidoglycan binding"/>
    <property type="evidence" value="ECO:0007669"/>
    <property type="project" value="InterPro"/>
</dbReference>
<feature type="transmembrane region" description="Helical" evidence="2">
    <location>
        <begin position="43"/>
        <end position="64"/>
    </location>
</feature>
<organism evidence="4">
    <name type="scientific">marine metagenome</name>
    <dbReference type="NCBI Taxonomy" id="408172"/>
    <lineage>
        <taxon>unclassified sequences</taxon>
        <taxon>metagenomes</taxon>
        <taxon>ecological metagenomes</taxon>
    </lineage>
</organism>
<dbReference type="InterPro" id="IPR007730">
    <property type="entry name" value="SPOR-like_dom"/>
</dbReference>
<evidence type="ECO:0000259" key="3">
    <source>
        <dbReference type="Pfam" id="PF05036"/>
    </source>
</evidence>
<dbReference type="AlphaFoldDB" id="A0A382P1Q8"/>
<gene>
    <name evidence="4" type="ORF">METZ01_LOCUS319571</name>
</gene>
<keyword evidence="2" id="KW-0812">Transmembrane</keyword>
<sequence>MAPELTFARIISLLIPGFTQLIDRRLPKAIDIVLIQAFLVYPIYHQVDTLSVIGLIAYPVLWIYSAVDAISTHNFPIVAKDETVFLYSQVVSLILIFGILLEIVILLAFLITALSPQSGQQLAQTFPVELQDQSLVQSPERPRIEKAKSGYEKPVLGDSRSNRVTTSSDVGLTQADTEIEENVPDEFNTKTKTEKLDFVVVVATFDSRQRAERQKRDLAENPNIEIKGVGEKYLVIITGFDTEDEAR</sequence>
<feature type="non-terminal residue" evidence="4">
    <location>
        <position position="247"/>
    </location>
</feature>
<dbReference type="EMBL" id="UINC01103935">
    <property type="protein sequence ID" value="SVC66717.1"/>
    <property type="molecule type" value="Genomic_DNA"/>
</dbReference>
<keyword evidence="2" id="KW-1133">Transmembrane helix</keyword>
<evidence type="ECO:0000256" key="1">
    <source>
        <dbReference type="SAM" id="MobiDB-lite"/>
    </source>
</evidence>
<reference evidence="4" key="1">
    <citation type="submission" date="2018-05" db="EMBL/GenBank/DDBJ databases">
        <authorList>
            <person name="Lanie J.A."/>
            <person name="Ng W.-L."/>
            <person name="Kazmierczak K.M."/>
            <person name="Andrzejewski T.M."/>
            <person name="Davidsen T.M."/>
            <person name="Wayne K.J."/>
            <person name="Tettelin H."/>
            <person name="Glass J.I."/>
            <person name="Rusch D."/>
            <person name="Podicherti R."/>
            <person name="Tsui H.-C.T."/>
            <person name="Winkler M.E."/>
        </authorList>
    </citation>
    <scope>NUCLEOTIDE SEQUENCE</scope>
</reference>
<feature type="transmembrane region" description="Helical" evidence="2">
    <location>
        <begin position="84"/>
        <end position="111"/>
    </location>
</feature>
<feature type="compositionally biased region" description="Basic and acidic residues" evidence="1">
    <location>
        <begin position="140"/>
        <end position="151"/>
    </location>
</feature>
<keyword evidence="2" id="KW-0472">Membrane</keyword>
<dbReference type="Pfam" id="PF05036">
    <property type="entry name" value="SPOR"/>
    <property type="match status" value="1"/>
</dbReference>
<proteinExistence type="predicted"/>
<accession>A0A382P1Q8</accession>
<protein>
    <recommendedName>
        <fullName evidence="3">SPOR domain-containing protein</fullName>
    </recommendedName>
</protein>